<reference evidence="1 2" key="1">
    <citation type="submission" date="2024-09" db="EMBL/GenBank/DDBJ databases">
        <authorList>
            <person name="Sun Q."/>
            <person name="Mori K."/>
        </authorList>
    </citation>
    <scope>NUCLEOTIDE SEQUENCE [LARGE SCALE GENOMIC DNA]</scope>
    <source>
        <strain evidence="1 2">JCM 13852</strain>
    </source>
</reference>
<evidence type="ECO:0000313" key="2">
    <source>
        <dbReference type="Proteomes" id="UP001589535"/>
    </source>
</evidence>
<dbReference type="EMBL" id="JBHMBK010000025">
    <property type="protein sequence ID" value="MFB9688256.1"/>
    <property type="molecule type" value="Genomic_DNA"/>
</dbReference>
<comment type="caution">
    <text evidence="1">The sequence shown here is derived from an EMBL/GenBank/DDBJ whole genome shotgun (WGS) entry which is preliminary data.</text>
</comment>
<evidence type="ECO:0000313" key="1">
    <source>
        <dbReference type="EMBL" id="MFB9688256.1"/>
    </source>
</evidence>
<organism evidence="1 2">
    <name type="scientific">Amycolatopsis plumensis</name>
    <dbReference type="NCBI Taxonomy" id="236508"/>
    <lineage>
        <taxon>Bacteria</taxon>
        <taxon>Bacillati</taxon>
        <taxon>Actinomycetota</taxon>
        <taxon>Actinomycetes</taxon>
        <taxon>Pseudonocardiales</taxon>
        <taxon>Pseudonocardiaceae</taxon>
        <taxon>Amycolatopsis</taxon>
    </lineage>
</organism>
<dbReference type="RefSeq" id="WP_378199985.1">
    <property type="nucleotide sequence ID" value="NZ_JBHMBK010000025.1"/>
</dbReference>
<dbReference type="Proteomes" id="UP001589535">
    <property type="component" value="Unassembled WGS sequence"/>
</dbReference>
<keyword evidence="2" id="KW-1185">Reference proteome</keyword>
<sequence length="182" mass="19589">MTSDPTATLRGDLTALLANAGLVDVDVDEALADEHVRSSAYRRVVAVAAAGENRDGDRELVAALVRDPDQLAAKSAVVDLVDRVAAKAASPAGFREWADGILPEADRLRSEGNRAFVRRRVGDWLLYSSVKAGHVPTEAELAEATPWMQRLLAEESTSQPVLALLAESGHTRKIRNIAKNRA</sequence>
<name>A0ABV5UAX7_9PSEU</name>
<gene>
    <name evidence="1" type="ORF">ACFFTO_29110</name>
</gene>
<accession>A0ABV5UAX7</accession>
<protein>
    <submittedName>
        <fullName evidence="1">Uncharacterized protein</fullName>
    </submittedName>
</protein>
<proteinExistence type="predicted"/>